<keyword evidence="1" id="KW-0678">Repressor</keyword>
<keyword evidence="3 5" id="KW-0238">DNA-binding</keyword>
<organism evidence="7 8">
    <name type="scientific">Amycolatopsis minnesotensis</name>
    <dbReference type="NCBI Taxonomy" id="337894"/>
    <lineage>
        <taxon>Bacteria</taxon>
        <taxon>Bacillati</taxon>
        <taxon>Actinomycetota</taxon>
        <taxon>Actinomycetes</taxon>
        <taxon>Pseudonocardiales</taxon>
        <taxon>Pseudonocardiaceae</taxon>
        <taxon>Amycolatopsis</taxon>
    </lineage>
</organism>
<dbReference type="PROSITE" id="PS50977">
    <property type="entry name" value="HTH_TETR_2"/>
    <property type="match status" value="1"/>
</dbReference>
<name>A0ABN2QAV0_9PSEU</name>
<evidence type="ECO:0000256" key="2">
    <source>
        <dbReference type="ARBA" id="ARBA00023015"/>
    </source>
</evidence>
<evidence type="ECO:0000256" key="5">
    <source>
        <dbReference type="PROSITE-ProRule" id="PRU00335"/>
    </source>
</evidence>
<dbReference type="Pfam" id="PF00440">
    <property type="entry name" value="TetR_N"/>
    <property type="match status" value="1"/>
</dbReference>
<evidence type="ECO:0000256" key="1">
    <source>
        <dbReference type="ARBA" id="ARBA00022491"/>
    </source>
</evidence>
<dbReference type="InterPro" id="IPR009057">
    <property type="entry name" value="Homeodomain-like_sf"/>
</dbReference>
<keyword evidence="2" id="KW-0805">Transcription regulation</keyword>
<dbReference type="SUPFAM" id="SSF46689">
    <property type="entry name" value="Homeodomain-like"/>
    <property type="match status" value="1"/>
</dbReference>
<dbReference type="InterPro" id="IPR003012">
    <property type="entry name" value="Tet_transcr_reg_TetR"/>
</dbReference>
<feature type="domain" description="HTH tetR-type" evidence="6">
    <location>
        <begin position="14"/>
        <end position="74"/>
    </location>
</feature>
<dbReference type="InterPro" id="IPR004111">
    <property type="entry name" value="Repressor_TetR_C"/>
</dbReference>
<dbReference type="PRINTS" id="PR00400">
    <property type="entry name" value="TETREPRESSOR"/>
</dbReference>
<dbReference type="Gene3D" id="1.10.357.10">
    <property type="entry name" value="Tetracycline Repressor, domain 2"/>
    <property type="match status" value="1"/>
</dbReference>
<proteinExistence type="predicted"/>
<dbReference type="InterPro" id="IPR036271">
    <property type="entry name" value="Tet_transcr_reg_TetR-rel_C_sf"/>
</dbReference>
<dbReference type="Proteomes" id="UP001501116">
    <property type="component" value="Unassembled WGS sequence"/>
</dbReference>
<dbReference type="RefSeq" id="WP_344415186.1">
    <property type="nucleotide sequence ID" value="NZ_BAAANN010000005.1"/>
</dbReference>
<dbReference type="PANTHER" id="PTHR30055:SF151">
    <property type="entry name" value="TRANSCRIPTIONAL REGULATORY PROTEIN"/>
    <property type="match status" value="1"/>
</dbReference>
<evidence type="ECO:0000256" key="3">
    <source>
        <dbReference type="ARBA" id="ARBA00023125"/>
    </source>
</evidence>
<dbReference type="PANTHER" id="PTHR30055">
    <property type="entry name" value="HTH-TYPE TRANSCRIPTIONAL REGULATOR RUTR"/>
    <property type="match status" value="1"/>
</dbReference>
<accession>A0ABN2QAV0</accession>
<keyword evidence="4" id="KW-0804">Transcription</keyword>
<dbReference type="InterPro" id="IPR050109">
    <property type="entry name" value="HTH-type_TetR-like_transc_reg"/>
</dbReference>
<dbReference type="InterPro" id="IPR001647">
    <property type="entry name" value="HTH_TetR"/>
</dbReference>
<dbReference type="EMBL" id="BAAANN010000005">
    <property type="protein sequence ID" value="GAA1948602.1"/>
    <property type="molecule type" value="Genomic_DNA"/>
</dbReference>
<evidence type="ECO:0000256" key="4">
    <source>
        <dbReference type="ARBA" id="ARBA00023163"/>
    </source>
</evidence>
<dbReference type="Pfam" id="PF02909">
    <property type="entry name" value="TetR_C_1"/>
    <property type="match status" value="1"/>
</dbReference>
<dbReference type="SUPFAM" id="SSF48498">
    <property type="entry name" value="Tetracyclin repressor-like, C-terminal domain"/>
    <property type="match status" value="1"/>
</dbReference>
<evidence type="ECO:0000259" key="6">
    <source>
        <dbReference type="PROSITE" id="PS50977"/>
    </source>
</evidence>
<dbReference type="PRINTS" id="PR00455">
    <property type="entry name" value="HTHTETR"/>
</dbReference>
<sequence length="221" mass="23797">MTQAPDHDAAGRPRLSQAVVLSEAVALADREGLAAVTIRRLAQDLGVTPMALYWHFRNKSLLMAALGGRIIGEVDLDVDDGAHWSAQFHTVLRALVTTLRRHPWAGPLITSSACESPGYLTALEKVLAILRGAGFSTEEATAVSRHALSTAMSLVAGQPGRTSPDGTEEVRRYYETLPRERYPHIVEAAGPLTTCDDPDSHYGFGLDLMVAGVVAMAARKR</sequence>
<keyword evidence="8" id="KW-1185">Reference proteome</keyword>
<comment type="caution">
    <text evidence="7">The sequence shown here is derived from an EMBL/GenBank/DDBJ whole genome shotgun (WGS) entry which is preliminary data.</text>
</comment>
<protein>
    <recommendedName>
        <fullName evidence="6">HTH tetR-type domain-containing protein</fullName>
    </recommendedName>
</protein>
<reference evidence="7 8" key="1">
    <citation type="journal article" date="2019" name="Int. J. Syst. Evol. Microbiol.">
        <title>The Global Catalogue of Microorganisms (GCM) 10K type strain sequencing project: providing services to taxonomists for standard genome sequencing and annotation.</title>
        <authorList>
            <consortium name="The Broad Institute Genomics Platform"/>
            <consortium name="The Broad Institute Genome Sequencing Center for Infectious Disease"/>
            <person name="Wu L."/>
            <person name="Ma J."/>
        </authorList>
    </citation>
    <scope>NUCLEOTIDE SEQUENCE [LARGE SCALE GENOMIC DNA]</scope>
    <source>
        <strain evidence="7 8">JCM 14545</strain>
    </source>
</reference>
<evidence type="ECO:0000313" key="7">
    <source>
        <dbReference type="EMBL" id="GAA1948602.1"/>
    </source>
</evidence>
<gene>
    <name evidence="7" type="ORF">GCM10009754_16290</name>
</gene>
<evidence type="ECO:0000313" key="8">
    <source>
        <dbReference type="Proteomes" id="UP001501116"/>
    </source>
</evidence>
<feature type="DNA-binding region" description="H-T-H motif" evidence="5">
    <location>
        <begin position="37"/>
        <end position="56"/>
    </location>
</feature>